<dbReference type="PANTHER" id="PTHR32175">
    <property type="entry name" value="PROTEIN, PUTATIVE, EXPRESSED-RELATED"/>
    <property type="match status" value="1"/>
</dbReference>
<evidence type="ECO:0000313" key="2">
    <source>
        <dbReference type="EMBL" id="TWU48846.1"/>
    </source>
</evidence>
<keyword evidence="3" id="KW-1185">Reference proteome</keyword>
<name>A0A5C6EMR4_9BACT</name>
<gene>
    <name evidence="2" type="ORF">Poly51_47500</name>
</gene>
<feature type="coiled-coil region" evidence="1">
    <location>
        <begin position="163"/>
        <end position="190"/>
    </location>
</feature>
<dbReference type="Proteomes" id="UP000318288">
    <property type="component" value="Unassembled WGS sequence"/>
</dbReference>
<dbReference type="AlphaFoldDB" id="A0A5C6EMR4"/>
<keyword evidence="1" id="KW-0175">Coiled coil</keyword>
<protein>
    <recommendedName>
        <fullName evidence="4">Stf0 sulfotransferase</fullName>
    </recommendedName>
</protein>
<reference evidence="2 3" key="1">
    <citation type="submission" date="2019-02" db="EMBL/GenBank/DDBJ databases">
        <title>Deep-cultivation of Planctomycetes and their phenomic and genomic characterization uncovers novel biology.</title>
        <authorList>
            <person name="Wiegand S."/>
            <person name="Jogler M."/>
            <person name="Boedeker C."/>
            <person name="Pinto D."/>
            <person name="Vollmers J."/>
            <person name="Rivas-Marin E."/>
            <person name="Kohn T."/>
            <person name="Peeters S.H."/>
            <person name="Heuer A."/>
            <person name="Rast P."/>
            <person name="Oberbeckmann S."/>
            <person name="Bunk B."/>
            <person name="Jeske O."/>
            <person name="Meyerdierks A."/>
            <person name="Storesund J.E."/>
            <person name="Kallscheuer N."/>
            <person name="Luecker S."/>
            <person name="Lage O.M."/>
            <person name="Pohl T."/>
            <person name="Merkel B.J."/>
            <person name="Hornburger P."/>
            <person name="Mueller R.-W."/>
            <person name="Bruemmer F."/>
            <person name="Labrenz M."/>
            <person name="Spormann A.M."/>
            <person name="Op Den Camp H."/>
            <person name="Overmann J."/>
            <person name="Amann R."/>
            <person name="Jetten M.S.M."/>
            <person name="Mascher T."/>
            <person name="Medema M.H."/>
            <person name="Devos D.P."/>
            <person name="Kaster A.-K."/>
            <person name="Ovreas L."/>
            <person name="Rohde M."/>
            <person name="Galperin M.Y."/>
            <person name="Jogler C."/>
        </authorList>
    </citation>
    <scope>NUCLEOTIDE SEQUENCE [LARGE SCALE GENOMIC DNA]</scope>
    <source>
        <strain evidence="2 3">Poly51</strain>
    </source>
</reference>
<dbReference type="InterPro" id="IPR027417">
    <property type="entry name" value="P-loop_NTPase"/>
</dbReference>
<evidence type="ECO:0000313" key="3">
    <source>
        <dbReference type="Proteomes" id="UP000318288"/>
    </source>
</evidence>
<dbReference type="EMBL" id="SJPW01000006">
    <property type="protein sequence ID" value="TWU48846.1"/>
    <property type="molecule type" value="Genomic_DNA"/>
</dbReference>
<organism evidence="2 3">
    <name type="scientific">Rubripirellula tenax</name>
    <dbReference type="NCBI Taxonomy" id="2528015"/>
    <lineage>
        <taxon>Bacteria</taxon>
        <taxon>Pseudomonadati</taxon>
        <taxon>Planctomycetota</taxon>
        <taxon>Planctomycetia</taxon>
        <taxon>Pirellulales</taxon>
        <taxon>Pirellulaceae</taxon>
        <taxon>Rubripirellula</taxon>
    </lineage>
</organism>
<evidence type="ECO:0000256" key="1">
    <source>
        <dbReference type="SAM" id="Coils"/>
    </source>
</evidence>
<sequence length="261" mass="29275">MNCRTPFFIWFHHRSGSSHLCSLLDSHPEIACWGEFFYRGEAGVDGDLFTRSACDTEAEFLNDVYSHRWSPSGATLCADDPEPPLATAVGFKLKYQQGDSYPCVLDHLRSHRSMKAIHLVRTNLVAALLSASMIPRLLDQFQRANLLATTPSHDLDRTVWLDTETILDELVELESRIDVARRELDAMDCLEVTYENLIDSPKKTCQSILDFLDVDASIELVSRLQKIMPHSIAASLGNFDEVSEALEGTRFAVHLDSSSKA</sequence>
<dbReference type="InterPro" id="IPR052796">
    <property type="entry name" value="Nod_factor_sulfotransferase"/>
</dbReference>
<dbReference type="Gene3D" id="3.40.50.300">
    <property type="entry name" value="P-loop containing nucleotide triphosphate hydrolases"/>
    <property type="match status" value="1"/>
</dbReference>
<dbReference type="RefSeq" id="WP_146460429.1">
    <property type="nucleotide sequence ID" value="NZ_SJPW01000006.1"/>
</dbReference>
<dbReference type="PANTHER" id="PTHR32175:SF26">
    <property type="entry name" value="PROTEIN, PUTATIVE, EXPRESSED-RELATED"/>
    <property type="match status" value="1"/>
</dbReference>
<proteinExistence type="predicted"/>
<evidence type="ECO:0008006" key="4">
    <source>
        <dbReference type="Google" id="ProtNLM"/>
    </source>
</evidence>
<dbReference type="OrthoDB" id="9804504at2"/>
<comment type="caution">
    <text evidence="2">The sequence shown here is derived from an EMBL/GenBank/DDBJ whole genome shotgun (WGS) entry which is preliminary data.</text>
</comment>
<dbReference type="SUPFAM" id="SSF52540">
    <property type="entry name" value="P-loop containing nucleoside triphosphate hydrolases"/>
    <property type="match status" value="1"/>
</dbReference>
<accession>A0A5C6EMR4</accession>